<feature type="transmembrane region" description="Helical" evidence="5">
    <location>
        <begin position="12"/>
        <end position="35"/>
    </location>
</feature>
<keyword evidence="2 5" id="KW-0812">Transmembrane</keyword>
<evidence type="ECO:0000313" key="6">
    <source>
        <dbReference type="EMBL" id="GLS20888.1"/>
    </source>
</evidence>
<keyword evidence="4 5" id="KW-0472">Membrane</keyword>
<proteinExistence type="predicted"/>
<evidence type="ECO:0008006" key="8">
    <source>
        <dbReference type="Google" id="ProtNLM"/>
    </source>
</evidence>
<protein>
    <recommendedName>
        <fullName evidence="8">DoxX family protein</fullName>
    </recommendedName>
</protein>
<dbReference type="InterPro" id="IPR032808">
    <property type="entry name" value="DoxX"/>
</dbReference>
<evidence type="ECO:0000256" key="3">
    <source>
        <dbReference type="ARBA" id="ARBA00022989"/>
    </source>
</evidence>
<evidence type="ECO:0000256" key="4">
    <source>
        <dbReference type="ARBA" id="ARBA00023136"/>
    </source>
</evidence>
<name>A0ABQ6CM93_9HYPH</name>
<evidence type="ECO:0000256" key="1">
    <source>
        <dbReference type="ARBA" id="ARBA00004141"/>
    </source>
</evidence>
<evidence type="ECO:0000313" key="7">
    <source>
        <dbReference type="Proteomes" id="UP001156882"/>
    </source>
</evidence>
<reference evidence="7" key="1">
    <citation type="journal article" date="2019" name="Int. J. Syst. Evol. Microbiol.">
        <title>The Global Catalogue of Microorganisms (GCM) 10K type strain sequencing project: providing services to taxonomists for standard genome sequencing and annotation.</title>
        <authorList>
            <consortium name="The Broad Institute Genomics Platform"/>
            <consortium name="The Broad Institute Genome Sequencing Center for Infectious Disease"/>
            <person name="Wu L."/>
            <person name="Ma J."/>
        </authorList>
    </citation>
    <scope>NUCLEOTIDE SEQUENCE [LARGE SCALE GENOMIC DNA]</scope>
    <source>
        <strain evidence="7">NBRC 101365</strain>
    </source>
</reference>
<accession>A0ABQ6CM93</accession>
<dbReference type="Pfam" id="PF07681">
    <property type="entry name" value="DoxX"/>
    <property type="match status" value="1"/>
</dbReference>
<organism evidence="6 7">
    <name type="scientific">Labrys miyagiensis</name>
    <dbReference type="NCBI Taxonomy" id="346912"/>
    <lineage>
        <taxon>Bacteria</taxon>
        <taxon>Pseudomonadati</taxon>
        <taxon>Pseudomonadota</taxon>
        <taxon>Alphaproteobacteria</taxon>
        <taxon>Hyphomicrobiales</taxon>
        <taxon>Xanthobacteraceae</taxon>
        <taxon>Labrys</taxon>
    </lineage>
</organism>
<keyword evidence="3 5" id="KW-1133">Transmembrane helix</keyword>
<evidence type="ECO:0000256" key="5">
    <source>
        <dbReference type="SAM" id="Phobius"/>
    </source>
</evidence>
<keyword evidence="7" id="KW-1185">Reference proteome</keyword>
<evidence type="ECO:0000256" key="2">
    <source>
        <dbReference type="ARBA" id="ARBA00022692"/>
    </source>
</evidence>
<sequence length="128" mass="13418">MNLLSPETSSLLLTAGRVLLGGLFVFGGLRHLALFHPVSEAIRARRVPFAPLVLLGGTIFQILAGLLLMAGWLVALSALGLAVFTLLASLMMHNFWSLEGDARTAALNGWQSNLAIIGGLLIAAAQTG</sequence>
<dbReference type="RefSeq" id="WP_284313965.1">
    <property type="nucleotide sequence ID" value="NZ_BSPC01000036.1"/>
</dbReference>
<feature type="transmembrane region" description="Helical" evidence="5">
    <location>
        <begin position="47"/>
        <end position="66"/>
    </location>
</feature>
<comment type="subcellular location">
    <subcellularLocation>
        <location evidence="1">Membrane</location>
        <topology evidence="1">Multi-pass membrane protein</topology>
    </subcellularLocation>
</comment>
<gene>
    <name evidence="6" type="ORF">GCM10007874_39050</name>
</gene>
<comment type="caution">
    <text evidence="6">The sequence shown here is derived from an EMBL/GenBank/DDBJ whole genome shotgun (WGS) entry which is preliminary data.</text>
</comment>
<dbReference type="EMBL" id="BSPC01000036">
    <property type="protein sequence ID" value="GLS20888.1"/>
    <property type="molecule type" value="Genomic_DNA"/>
</dbReference>
<feature type="transmembrane region" description="Helical" evidence="5">
    <location>
        <begin position="72"/>
        <end position="93"/>
    </location>
</feature>
<dbReference type="Proteomes" id="UP001156882">
    <property type="component" value="Unassembled WGS sequence"/>
</dbReference>